<proteinExistence type="predicted"/>
<dbReference type="PANTHER" id="PTHR47875">
    <property type="entry name" value="PEPTIDYL-PROLYL CIS-TRANS ISOMERASE CYP28, CHLOROPLASTIC"/>
    <property type="match status" value="1"/>
</dbReference>
<organism evidence="2 3">
    <name type="scientific">Thalassiosira oceanica</name>
    <name type="common">Marine diatom</name>
    <dbReference type="NCBI Taxonomy" id="159749"/>
    <lineage>
        <taxon>Eukaryota</taxon>
        <taxon>Sar</taxon>
        <taxon>Stramenopiles</taxon>
        <taxon>Ochrophyta</taxon>
        <taxon>Bacillariophyta</taxon>
        <taxon>Coscinodiscophyceae</taxon>
        <taxon>Thalassiosirophycidae</taxon>
        <taxon>Thalassiosirales</taxon>
        <taxon>Thalassiosiraceae</taxon>
        <taxon>Thalassiosira</taxon>
    </lineage>
</organism>
<dbReference type="InterPro" id="IPR029000">
    <property type="entry name" value="Cyclophilin-like_dom_sf"/>
</dbReference>
<dbReference type="SUPFAM" id="SSF50891">
    <property type="entry name" value="Cyclophilin-like"/>
    <property type="match status" value="1"/>
</dbReference>
<dbReference type="AlphaFoldDB" id="K0T5M3"/>
<dbReference type="Proteomes" id="UP000266841">
    <property type="component" value="Unassembled WGS sequence"/>
</dbReference>
<dbReference type="Pfam" id="PF00160">
    <property type="entry name" value="Pro_isomerase"/>
    <property type="match status" value="1"/>
</dbReference>
<accession>K0T5M3</accession>
<evidence type="ECO:0000313" key="2">
    <source>
        <dbReference type="EMBL" id="EJK68606.1"/>
    </source>
</evidence>
<protein>
    <recommendedName>
        <fullName evidence="1">PPIase cyclophilin-type domain-containing protein</fullName>
    </recommendedName>
</protein>
<dbReference type="GO" id="GO:0003755">
    <property type="term" value="F:peptidyl-prolyl cis-trans isomerase activity"/>
    <property type="evidence" value="ECO:0007669"/>
    <property type="project" value="InterPro"/>
</dbReference>
<keyword evidence="3" id="KW-1185">Reference proteome</keyword>
<dbReference type="OMA" id="GYKSKCK"/>
<dbReference type="PANTHER" id="PTHR47875:SF1">
    <property type="entry name" value="PEPTIDYL-PROLYL CIS-TRANS ISOMERASE CYP28, CHLOROPLASTIC"/>
    <property type="match status" value="1"/>
</dbReference>
<dbReference type="InterPro" id="IPR044178">
    <property type="entry name" value="CYP28-like"/>
</dbReference>
<evidence type="ECO:0000313" key="3">
    <source>
        <dbReference type="Proteomes" id="UP000266841"/>
    </source>
</evidence>
<dbReference type="OrthoDB" id="252722at2759"/>
<dbReference type="Gene3D" id="2.40.100.10">
    <property type="entry name" value="Cyclophilin-like"/>
    <property type="match status" value="1"/>
</dbReference>
<dbReference type="InterPro" id="IPR002130">
    <property type="entry name" value="Cyclophilin-type_PPIase_dom"/>
</dbReference>
<dbReference type="eggNOG" id="ENOG502S9VF">
    <property type="taxonomic scope" value="Eukaryota"/>
</dbReference>
<gene>
    <name evidence="2" type="ORF">THAOC_10198</name>
</gene>
<reference evidence="2 3" key="1">
    <citation type="journal article" date="2012" name="Genome Biol.">
        <title>Genome and low-iron response of an oceanic diatom adapted to chronic iron limitation.</title>
        <authorList>
            <person name="Lommer M."/>
            <person name="Specht M."/>
            <person name="Roy A.S."/>
            <person name="Kraemer L."/>
            <person name="Andreson R."/>
            <person name="Gutowska M.A."/>
            <person name="Wolf J."/>
            <person name="Bergner S.V."/>
            <person name="Schilhabel M.B."/>
            <person name="Klostermeier U.C."/>
            <person name="Beiko R.G."/>
            <person name="Rosenstiel P."/>
            <person name="Hippler M."/>
            <person name="Laroche J."/>
        </authorList>
    </citation>
    <scope>NUCLEOTIDE SEQUENCE [LARGE SCALE GENOMIC DNA]</scope>
    <source>
        <strain evidence="2 3">CCMP1005</strain>
    </source>
</reference>
<feature type="domain" description="PPIase cyclophilin-type" evidence="1">
    <location>
        <begin position="113"/>
        <end position="329"/>
    </location>
</feature>
<comment type="caution">
    <text evidence="2">The sequence shown here is derived from an EMBL/GenBank/DDBJ whole genome shotgun (WGS) entry which is preliminary data.</text>
</comment>
<sequence>MRTLVVACGVSLSFCRGPVLGFSTESSAYSSLQRHNTFRDFRDHAKGRRASTSFKLSLSITDTSDVKDASLVNKRRAFFSAMATSAASILAVPYSRADDSRSTRDAVVTDKIYIDIRTPDGTTDRIIVGLFGKDAPQPVSILKQLVSPSGYKSKCKPLDTSRLFEKEQLEANKVYNSCLEQETTIGVNYDYSQVWRVVKDDRIDLGSVTGKFIAREFPNFLDANSGLRHDAPGIVSVRRGNDGGFGFTIFPGGSKGALELDQENIVVGRVVEGMDAVEMLNDIPVVKSSIKASGGKKAAPTRACRYGGKELYCNENKPLKKVLISSSGVL</sequence>
<dbReference type="PROSITE" id="PS50072">
    <property type="entry name" value="CSA_PPIASE_2"/>
    <property type="match status" value="1"/>
</dbReference>
<name>K0T5M3_THAOC</name>
<dbReference type="EMBL" id="AGNL01011103">
    <property type="protein sequence ID" value="EJK68606.1"/>
    <property type="molecule type" value="Genomic_DNA"/>
</dbReference>
<evidence type="ECO:0000259" key="1">
    <source>
        <dbReference type="PROSITE" id="PS50072"/>
    </source>
</evidence>